<dbReference type="SUPFAM" id="SSF56300">
    <property type="entry name" value="Metallo-dependent phosphatases"/>
    <property type="match status" value="1"/>
</dbReference>
<dbReference type="Proteomes" id="UP001312865">
    <property type="component" value="Unassembled WGS sequence"/>
</dbReference>
<protein>
    <submittedName>
        <fullName evidence="4">CapA family protein</fullName>
        <ecNumber evidence="4">3.1.-.-</ecNumber>
    </submittedName>
</protein>
<dbReference type="GO" id="GO:0016787">
    <property type="term" value="F:hydrolase activity"/>
    <property type="evidence" value="ECO:0007669"/>
    <property type="project" value="UniProtKB-KW"/>
</dbReference>
<dbReference type="SMART" id="SM00854">
    <property type="entry name" value="PGA_cap"/>
    <property type="match status" value="1"/>
</dbReference>
<dbReference type="EC" id="3.1.-.-" evidence="4"/>
<keyword evidence="4" id="KW-0378">Hydrolase</keyword>
<dbReference type="CDD" id="cd07381">
    <property type="entry name" value="MPP_CapA"/>
    <property type="match status" value="1"/>
</dbReference>
<dbReference type="InterPro" id="IPR029052">
    <property type="entry name" value="Metallo-depent_PP-like"/>
</dbReference>
<dbReference type="Gene3D" id="3.60.21.10">
    <property type="match status" value="1"/>
</dbReference>
<dbReference type="RefSeq" id="WP_336588679.1">
    <property type="nucleotide sequence ID" value="NZ_JBBAXC010000022.1"/>
</dbReference>
<dbReference type="InterPro" id="IPR052169">
    <property type="entry name" value="CW_Biosynth-Accessory"/>
</dbReference>
<evidence type="ECO:0000259" key="3">
    <source>
        <dbReference type="SMART" id="SM00854"/>
    </source>
</evidence>
<dbReference type="Pfam" id="PF09587">
    <property type="entry name" value="PGA_cap"/>
    <property type="match status" value="1"/>
</dbReference>
<comment type="similarity">
    <text evidence="1">Belongs to the CapA family.</text>
</comment>
<reference evidence="4 5" key="1">
    <citation type="journal article" date="2018" name="J. Microbiol.">
        <title>Bacillus spongiae sp. nov., isolated from sponge of Jeju Island.</title>
        <authorList>
            <person name="Lee G.E."/>
            <person name="Im W.T."/>
            <person name="Park J.S."/>
        </authorList>
    </citation>
    <scope>NUCLEOTIDE SEQUENCE [LARGE SCALE GENOMIC DNA]</scope>
    <source>
        <strain evidence="4 5">135PIL107-10</strain>
    </source>
</reference>
<proteinExistence type="inferred from homology"/>
<comment type="caution">
    <text evidence="4">The sequence shown here is derived from an EMBL/GenBank/DDBJ whole genome shotgun (WGS) entry which is preliminary data.</text>
</comment>
<evidence type="ECO:0000313" key="5">
    <source>
        <dbReference type="Proteomes" id="UP001312865"/>
    </source>
</evidence>
<organism evidence="4 5">
    <name type="scientific">Bacillus spongiae</name>
    <dbReference type="NCBI Taxonomy" id="2683610"/>
    <lineage>
        <taxon>Bacteria</taxon>
        <taxon>Bacillati</taxon>
        <taxon>Bacillota</taxon>
        <taxon>Bacilli</taxon>
        <taxon>Bacillales</taxon>
        <taxon>Bacillaceae</taxon>
        <taxon>Bacillus</taxon>
    </lineage>
</organism>
<keyword evidence="2" id="KW-0812">Transmembrane</keyword>
<feature type="domain" description="Capsule synthesis protein CapA" evidence="3">
    <location>
        <begin position="61"/>
        <end position="308"/>
    </location>
</feature>
<keyword evidence="2" id="KW-0472">Membrane</keyword>
<dbReference type="PANTHER" id="PTHR33393">
    <property type="entry name" value="POLYGLUTAMINE SYNTHESIS ACCESSORY PROTEIN RV0574C-RELATED"/>
    <property type="match status" value="1"/>
</dbReference>
<evidence type="ECO:0000313" key="4">
    <source>
        <dbReference type="EMBL" id="MEI5909239.1"/>
    </source>
</evidence>
<dbReference type="InterPro" id="IPR019079">
    <property type="entry name" value="Capsule_synth_CapA"/>
</dbReference>
<gene>
    <name evidence="4" type="ORF">WAK64_19495</name>
</gene>
<accession>A0ABU8HJB5</accession>
<feature type="transmembrane region" description="Helical" evidence="2">
    <location>
        <begin position="12"/>
        <end position="30"/>
    </location>
</feature>
<evidence type="ECO:0000256" key="1">
    <source>
        <dbReference type="ARBA" id="ARBA00005662"/>
    </source>
</evidence>
<dbReference type="EMBL" id="JBBAXC010000022">
    <property type="protein sequence ID" value="MEI5909239.1"/>
    <property type="molecule type" value="Genomic_DNA"/>
</dbReference>
<evidence type="ECO:0000256" key="2">
    <source>
        <dbReference type="SAM" id="Phobius"/>
    </source>
</evidence>
<keyword evidence="5" id="KW-1185">Reference proteome</keyword>
<dbReference type="PANTHER" id="PTHR33393:SF12">
    <property type="entry name" value="CAPSULE BIOSYNTHESIS PROTEIN CAPA"/>
    <property type="match status" value="1"/>
</dbReference>
<sequence>MKKRRRIRKVRVIITVVFIIGIGLLLRNLFEQGNESQERTPTPITNKEIQLEAKSFTTEATISAIGDVLLHNSVYEGAKTDSGYDFRPMIEKVKPYLQEPDFLIANQESMPGGVEIGLSSYPSFNSPHEIIDALQEAGVDMVTNANNHSLDRGEKALNSAITYYEEVGMPYTGAFKSVEDQNTVRTFNVNGISLAVLSYTYGTNGIPVPEGKDYMVNLLDENRIIKDIEKVKMENDVDLIVLGLHWGQEYQALPTKDQQTLAQELTDAGADIIFGHHPHVLQPIETRKTVDGREAVIIYSLGNFISGQTGESKDLGGVINVKVNKAVEGTKTTITYPEIEFKPTFVAKDPTYRYMMYPLEEAEKLGLTNHSVVDVNSHMSTYMTTSLR</sequence>
<keyword evidence="2" id="KW-1133">Transmembrane helix</keyword>
<name>A0ABU8HJB5_9BACI</name>